<protein>
    <submittedName>
        <fullName evidence="1">Uncharacterized protein</fullName>
    </submittedName>
</protein>
<reference evidence="1 2" key="1">
    <citation type="journal article" date="2018" name="Sci. Adv.">
        <title>Multi-heme cytochromes provide a pathway for survival in energy-limited environments.</title>
        <authorList>
            <person name="Deng X."/>
            <person name="Dohmae N."/>
            <person name="Nealson K.H."/>
            <person name="Hashimoto K."/>
            <person name="Okamoto A."/>
        </authorList>
    </citation>
    <scope>NUCLEOTIDE SEQUENCE [LARGE SCALE GENOMIC DNA]</scope>
    <source>
        <strain evidence="1 2">IS5</strain>
    </source>
</reference>
<name>A0A2Z6B2U6_9BACT</name>
<evidence type="ECO:0000313" key="1">
    <source>
        <dbReference type="EMBL" id="BBD09854.1"/>
    </source>
</evidence>
<gene>
    <name evidence="1" type="ORF">DFE_3128</name>
</gene>
<keyword evidence="2" id="KW-1185">Reference proteome</keyword>
<proteinExistence type="predicted"/>
<sequence length="60" mass="6331">MDNAGANPPALVAVNAEASRPADDAAPLAEDKMLFREVLPGFDLCFNQIDGVKICPRSTS</sequence>
<dbReference type="KEGG" id="dfl:DFE_3128"/>
<dbReference type="Proteomes" id="UP000269883">
    <property type="component" value="Chromosome"/>
</dbReference>
<dbReference type="AlphaFoldDB" id="A0A2Z6B2U6"/>
<dbReference type="EMBL" id="AP017378">
    <property type="protein sequence ID" value="BBD09854.1"/>
    <property type="molecule type" value="Genomic_DNA"/>
</dbReference>
<accession>A0A2Z6B2U6</accession>
<organism evidence="1 2">
    <name type="scientific">Desulfovibrio ferrophilus</name>
    <dbReference type="NCBI Taxonomy" id="241368"/>
    <lineage>
        <taxon>Bacteria</taxon>
        <taxon>Pseudomonadati</taxon>
        <taxon>Thermodesulfobacteriota</taxon>
        <taxon>Desulfovibrionia</taxon>
        <taxon>Desulfovibrionales</taxon>
        <taxon>Desulfovibrionaceae</taxon>
        <taxon>Desulfovibrio</taxon>
    </lineage>
</organism>
<evidence type="ECO:0000313" key="2">
    <source>
        <dbReference type="Proteomes" id="UP000269883"/>
    </source>
</evidence>